<dbReference type="OrthoDB" id="6574049at2759"/>
<evidence type="ECO:0000256" key="1">
    <source>
        <dbReference type="SAM" id="MobiDB-lite"/>
    </source>
</evidence>
<sequence>MASTKKPNPSKTKTLEDPQLHKNFSYNLDACIVQGSRNDRDTTPTGPGVVERVWITNRPPRLGHGVMPTVSARRAYVMLTHIQGQTIDTGDMVCKKVCTSGGASGQDNPINTAANPSTTKQASACASRGPTCD</sequence>
<organism evidence="2 3">
    <name type="scientific">Cinara cedri</name>
    <dbReference type="NCBI Taxonomy" id="506608"/>
    <lineage>
        <taxon>Eukaryota</taxon>
        <taxon>Metazoa</taxon>
        <taxon>Ecdysozoa</taxon>
        <taxon>Arthropoda</taxon>
        <taxon>Hexapoda</taxon>
        <taxon>Insecta</taxon>
        <taxon>Pterygota</taxon>
        <taxon>Neoptera</taxon>
        <taxon>Paraneoptera</taxon>
        <taxon>Hemiptera</taxon>
        <taxon>Sternorrhyncha</taxon>
        <taxon>Aphidomorpha</taxon>
        <taxon>Aphidoidea</taxon>
        <taxon>Aphididae</taxon>
        <taxon>Lachninae</taxon>
        <taxon>Cinara</taxon>
    </lineage>
</organism>
<dbReference type="Proteomes" id="UP000325440">
    <property type="component" value="Unassembled WGS sequence"/>
</dbReference>
<evidence type="ECO:0000313" key="2">
    <source>
        <dbReference type="EMBL" id="VVC26670.1"/>
    </source>
</evidence>
<gene>
    <name evidence="2" type="ORF">CINCED_3A020490</name>
</gene>
<reference evidence="2 3" key="1">
    <citation type="submission" date="2019-08" db="EMBL/GenBank/DDBJ databases">
        <authorList>
            <person name="Alioto T."/>
            <person name="Alioto T."/>
            <person name="Gomez Garrido J."/>
        </authorList>
    </citation>
    <scope>NUCLEOTIDE SEQUENCE [LARGE SCALE GENOMIC DNA]</scope>
</reference>
<dbReference type="EMBL" id="CABPRJ010000041">
    <property type="protein sequence ID" value="VVC26670.1"/>
    <property type="molecule type" value="Genomic_DNA"/>
</dbReference>
<evidence type="ECO:0000313" key="3">
    <source>
        <dbReference type="Proteomes" id="UP000325440"/>
    </source>
</evidence>
<protein>
    <submittedName>
        <fullName evidence="2">Uncharacterized protein</fullName>
    </submittedName>
</protein>
<name>A0A5E4M788_9HEMI</name>
<dbReference type="AlphaFoldDB" id="A0A5E4M788"/>
<keyword evidence="3" id="KW-1185">Reference proteome</keyword>
<accession>A0A5E4M788</accession>
<proteinExistence type="predicted"/>
<feature type="region of interest" description="Disordered" evidence="1">
    <location>
        <begin position="100"/>
        <end position="133"/>
    </location>
</feature>
<feature type="compositionally biased region" description="Polar residues" evidence="1">
    <location>
        <begin position="105"/>
        <end position="124"/>
    </location>
</feature>